<protein>
    <submittedName>
        <fullName evidence="3">Transporter</fullName>
    </submittedName>
</protein>
<dbReference type="AlphaFoldDB" id="A0A7D5P892"/>
<name>A0A7D5P892_9EURY</name>
<keyword evidence="1" id="KW-0732">Signal</keyword>
<dbReference type="Gene3D" id="3.40.190.10">
    <property type="entry name" value="Periplasmic binding protein-like II"/>
    <property type="match status" value="2"/>
</dbReference>
<proteinExistence type="predicted"/>
<gene>
    <name evidence="3" type="ORF">HZS54_08815</name>
</gene>
<feature type="region of interest" description="Disordered" evidence="2">
    <location>
        <begin position="47"/>
        <end position="93"/>
    </location>
</feature>
<dbReference type="PROSITE" id="PS51318">
    <property type="entry name" value="TAT"/>
    <property type="match status" value="1"/>
</dbReference>
<dbReference type="SUPFAM" id="SSF53850">
    <property type="entry name" value="Periplasmic binding protein-like II"/>
    <property type="match status" value="1"/>
</dbReference>
<reference evidence="3 4" key="1">
    <citation type="submission" date="2020-07" db="EMBL/GenBank/DDBJ databases">
        <title>Halosimplex litoreum sp. nov. and Halosimplex rubrum sp. nov., isolated from different salt environments.</title>
        <authorList>
            <person name="Cui H."/>
        </authorList>
    </citation>
    <scope>NUCLEOTIDE SEQUENCE [LARGE SCALE GENOMIC DNA]</scope>
    <source>
        <strain evidence="3 4">R2</strain>
    </source>
</reference>
<evidence type="ECO:0000313" key="3">
    <source>
        <dbReference type="EMBL" id="QLH81721.1"/>
    </source>
</evidence>
<dbReference type="OrthoDB" id="346175at2157"/>
<sequence length="440" mass="47692">MTEHRSTDPERGCDERGDRRRRTGWPSRRAFLATGAAVSAASLVGCLGSGSTATSTPDAGGAATSGGDETTSAGGGSTAGASATAAGEPEPPWTTEQLAGYVDDGAEVTIYAGTGDSQQWYDLVDVINDEFGTTVEATVFASDGAAVSQRLLQERQAGEDKADVVSVASNLRDRIKQKGREEGTAYAKEWFEWGIDENFWFADALPDKRVLPFLVSGFNGGAGVVLPVSTEIFEEQGLDYPETYNDLFDDQYEGLEVAFSGYVSSGMIGWITRYHAGQTEIGEMEWIRSLMDRFEVVGVNSHSAGMREVGKGNAAMMLYNWPWAAAPFVKNEDLAVEGIFTDPAKRNATEGGLSINRNAPHPWVARYFVSAMLEKSVQRRILTDVTDQVPVRTDLDLSGIDVDPYTKRRLNANLFPIGFWESAEYSTLGQKAVDTGMFEP</sequence>
<feature type="compositionally biased region" description="Low complexity" evidence="2">
    <location>
        <begin position="79"/>
        <end position="88"/>
    </location>
</feature>
<evidence type="ECO:0000256" key="2">
    <source>
        <dbReference type="SAM" id="MobiDB-lite"/>
    </source>
</evidence>
<feature type="compositionally biased region" description="Basic and acidic residues" evidence="2">
    <location>
        <begin position="1"/>
        <end position="18"/>
    </location>
</feature>
<dbReference type="PANTHER" id="PTHR30006">
    <property type="entry name" value="THIAMINE-BINDING PERIPLASMIC PROTEIN-RELATED"/>
    <property type="match status" value="1"/>
</dbReference>
<accession>A0A7D5P892</accession>
<keyword evidence="4" id="KW-1185">Reference proteome</keyword>
<dbReference type="Proteomes" id="UP000509346">
    <property type="component" value="Chromosome"/>
</dbReference>
<dbReference type="PANTHER" id="PTHR30006:SF2">
    <property type="entry name" value="ABC TRANSPORTER SUBSTRATE-BINDING PROTEIN"/>
    <property type="match status" value="1"/>
</dbReference>
<feature type="region of interest" description="Disordered" evidence="2">
    <location>
        <begin position="1"/>
        <end position="27"/>
    </location>
</feature>
<evidence type="ECO:0000313" key="4">
    <source>
        <dbReference type="Proteomes" id="UP000509346"/>
    </source>
</evidence>
<dbReference type="GeneID" id="56082686"/>
<dbReference type="KEGG" id="hpel:HZS54_08815"/>
<dbReference type="RefSeq" id="WP_179921987.1">
    <property type="nucleotide sequence ID" value="NZ_CP058909.1"/>
</dbReference>
<organism evidence="3 4">
    <name type="scientific">Halosimplex pelagicum</name>
    <dbReference type="NCBI Taxonomy" id="869886"/>
    <lineage>
        <taxon>Archaea</taxon>
        <taxon>Methanobacteriati</taxon>
        <taxon>Methanobacteriota</taxon>
        <taxon>Stenosarchaea group</taxon>
        <taxon>Halobacteria</taxon>
        <taxon>Halobacteriales</taxon>
        <taxon>Haloarculaceae</taxon>
        <taxon>Halosimplex</taxon>
    </lineage>
</organism>
<evidence type="ECO:0000256" key="1">
    <source>
        <dbReference type="ARBA" id="ARBA00022729"/>
    </source>
</evidence>
<dbReference type="InterPro" id="IPR006311">
    <property type="entry name" value="TAT_signal"/>
</dbReference>
<dbReference type="EMBL" id="CP058909">
    <property type="protein sequence ID" value="QLH81721.1"/>
    <property type="molecule type" value="Genomic_DNA"/>
</dbReference>
<feature type="compositionally biased region" description="Low complexity" evidence="2">
    <location>
        <begin position="49"/>
        <end position="72"/>
    </location>
</feature>